<dbReference type="EMBL" id="CAJDYZ010012856">
    <property type="protein sequence ID" value="CAD1480833.1"/>
    <property type="molecule type" value="Genomic_DNA"/>
</dbReference>
<sequence length="74" mass="8192">MTRCTTVRSPLEGLTGRTIERICHVEAITRTNKAVKSSVIVTCNNVSQGSLTRNNERIEGRQDIALGQFYNVAL</sequence>
<keyword evidence="2" id="KW-1185">Reference proteome</keyword>
<reference evidence="1" key="1">
    <citation type="submission" date="2020-07" db="EMBL/GenBank/DDBJ databases">
        <authorList>
            <person name="Nazaruddin N."/>
        </authorList>
    </citation>
    <scope>NUCLEOTIDE SEQUENCE</scope>
</reference>
<gene>
    <name evidence="1" type="ORF">MHI_LOCUS966781</name>
</gene>
<feature type="non-terminal residue" evidence="1">
    <location>
        <position position="1"/>
    </location>
</feature>
<dbReference type="Proteomes" id="UP000752696">
    <property type="component" value="Unassembled WGS sequence"/>
</dbReference>
<accession>A0A6V7HJW5</accession>
<comment type="caution">
    <text evidence="1">The sequence shown here is derived from an EMBL/GenBank/DDBJ whole genome shotgun (WGS) entry which is preliminary data.</text>
</comment>
<protein>
    <submittedName>
        <fullName evidence="1">Uncharacterized protein</fullName>
    </submittedName>
</protein>
<name>A0A6V7HJW5_9HYME</name>
<evidence type="ECO:0000313" key="2">
    <source>
        <dbReference type="Proteomes" id="UP000752696"/>
    </source>
</evidence>
<proteinExistence type="predicted"/>
<evidence type="ECO:0000313" key="1">
    <source>
        <dbReference type="EMBL" id="CAD1480833.1"/>
    </source>
</evidence>
<dbReference type="AlphaFoldDB" id="A0A6V7HJW5"/>
<organism evidence="1 2">
    <name type="scientific">Heterotrigona itama</name>
    <dbReference type="NCBI Taxonomy" id="395501"/>
    <lineage>
        <taxon>Eukaryota</taxon>
        <taxon>Metazoa</taxon>
        <taxon>Ecdysozoa</taxon>
        <taxon>Arthropoda</taxon>
        <taxon>Hexapoda</taxon>
        <taxon>Insecta</taxon>
        <taxon>Pterygota</taxon>
        <taxon>Neoptera</taxon>
        <taxon>Endopterygota</taxon>
        <taxon>Hymenoptera</taxon>
        <taxon>Apocrita</taxon>
        <taxon>Aculeata</taxon>
        <taxon>Apoidea</taxon>
        <taxon>Anthophila</taxon>
        <taxon>Apidae</taxon>
        <taxon>Heterotrigona</taxon>
    </lineage>
</organism>